<dbReference type="GO" id="GO:0008021">
    <property type="term" value="C:synaptic vesicle"/>
    <property type="evidence" value="ECO:0007669"/>
    <property type="project" value="TreeGrafter"/>
</dbReference>
<dbReference type="InterPro" id="IPR010989">
    <property type="entry name" value="SNARE"/>
</dbReference>
<dbReference type="InterPro" id="IPR006011">
    <property type="entry name" value="Syntaxin_N"/>
</dbReference>
<dbReference type="InterPro" id="IPR010681">
    <property type="entry name" value="PRF/CT"/>
</dbReference>
<comment type="similarity">
    <text evidence="4">Belongs to the IL-6 superfamily.</text>
</comment>
<protein>
    <recommendedName>
        <fullName evidence="21">Cardiotrophin-2</fullName>
    </recommendedName>
    <alternativeName>
        <fullName evidence="22">Neuropoietin</fullName>
    </alternativeName>
    <alternativeName>
        <fullName evidence="19">Syntaxin-1B</fullName>
    </alternativeName>
</protein>
<evidence type="ECO:0000256" key="14">
    <source>
        <dbReference type="ARBA" id="ARBA00022989"/>
    </source>
</evidence>
<dbReference type="Gene3D" id="1.20.58.70">
    <property type="match status" value="1"/>
</dbReference>
<keyword evidence="27" id="KW-1185">Reference proteome</keyword>
<dbReference type="GO" id="GO:0006886">
    <property type="term" value="P:intracellular protein transport"/>
    <property type="evidence" value="ECO:0007669"/>
    <property type="project" value="InterPro"/>
</dbReference>
<dbReference type="GO" id="GO:0048787">
    <property type="term" value="C:presynaptic active zone membrane"/>
    <property type="evidence" value="ECO:0007669"/>
    <property type="project" value="TreeGrafter"/>
</dbReference>
<dbReference type="GO" id="GO:0031629">
    <property type="term" value="P:synaptic vesicle fusion to presynaptic active zone membrane"/>
    <property type="evidence" value="ECO:0007669"/>
    <property type="project" value="TreeGrafter"/>
</dbReference>
<evidence type="ECO:0000256" key="9">
    <source>
        <dbReference type="ARBA" id="ARBA00022525"/>
    </source>
</evidence>
<evidence type="ECO:0000313" key="26">
    <source>
        <dbReference type="EMBL" id="MBZ3878638.1"/>
    </source>
</evidence>
<evidence type="ECO:0000256" key="19">
    <source>
        <dbReference type="ARBA" id="ARBA00040532"/>
    </source>
</evidence>
<keyword evidence="17" id="KW-0325">Glycoprotein</keyword>
<comment type="caution">
    <text evidence="26">The sequence shown here is derived from an EMBL/GenBank/DDBJ whole genome shotgun (WGS) entry which is preliminary data.</text>
</comment>
<dbReference type="CDD" id="cd15880">
    <property type="entry name" value="SNARE_syntaxin1"/>
    <property type="match status" value="1"/>
</dbReference>
<dbReference type="SUPFAM" id="SSF47661">
    <property type="entry name" value="t-snare proteins"/>
    <property type="match status" value="1"/>
</dbReference>
<evidence type="ECO:0000256" key="24">
    <source>
        <dbReference type="SAM" id="Coils"/>
    </source>
</evidence>
<dbReference type="AlphaFoldDB" id="A0AA41SVU2"/>
<keyword evidence="11" id="KW-0812">Transmembrane</keyword>
<evidence type="ECO:0000256" key="22">
    <source>
        <dbReference type="ARBA" id="ARBA00076673"/>
    </source>
</evidence>
<accession>A0AA41SVU2</accession>
<evidence type="ECO:0000256" key="13">
    <source>
        <dbReference type="ARBA" id="ARBA00022775"/>
    </source>
</evidence>
<dbReference type="PROSITE" id="PS50192">
    <property type="entry name" value="T_SNARE"/>
    <property type="match status" value="1"/>
</dbReference>
<gene>
    <name evidence="26" type="ORF">SUZIE_148940</name>
</gene>
<dbReference type="Gene3D" id="1.20.5.110">
    <property type="match status" value="1"/>
</dbReference>
<dbReference type="Pfam" id="PF00804">
    <property type="entry name" value="Syntaxin"/>
    <property type="match status" value="1"/>
</dbReference>
<dbReference type="FunFam" id="1.20.58.70:FF:000042">
    <property type="entry name" value="Syntaxin 11b, tandem duplicate 2"/>
    <property type="match status" value="1"/>
</dbReference>
<keyword evidence="13" id="KW-0532">Neurotransmitter transport</keyword>
<feature type="domain" description="T-SNARE coiled-coil homology" evidence="25">
    <location>
        <begin position="180"/>
        <end position="242"/>
    </location>
</feature>
<evidence type="ECO:0000256" key="3">
    <source>
        <dbReference type="ARBA" id="ARBA00004613"/>
    </source>
</evidence>
<dbReference type="InterPro" id="IPR000727">
    <property type="entry name" value="T_SNARE_dom"/>
</dbReference>
<reference evidence="26" key="1">
    <citation type="submission" date="2020-03" db="EMBL/GenBank/DDBJ databases">
        <title>Studies in the Genomics of Life Span.</title>
        <authorList>
            <person name="Glass D."/>
        </authorList>
    </citation>
    <scope>NUCLEOTIDE SEQUENCE</scope>
    <source>
        <strain evidence="26">SUZIE</strain>
        <tissue evidence="26">Muscle</tissue>
    </source>
</reference>
<dbReference type="FunFam" id="1.20.5.110:FF:000022">
    <property type="entry name" value="Syntaxin 19"/>
    <property type="match status" value="1"/>
</dbReference>
<evidence type="ECO:0000313" key="27">
    <source>
        <dbReference type="Proteomes" id="UP001166674"/>
    </source>
</evidence>
<evidence type="ECO:0000259" key="25">
    <source>
        <dbReference type="PROSITE" id="PS50192"/>
    </source>
</evidence>
<keyword evidence="12" id="KW-0732">Signal</keyword>
<dbReference type="EMBL" id="JAATJV010333400">
    <property type="protein sequence ID" value="MBZ3878638.1"/>
    <property type="molecule type" value="Genomic_DNA"/>
</dbReference>
<feature type="coiled-coil region" evidence="24">
    <location>
        <begin position="25"/>
        <end position="94"/>
    </location>
</feature>
<evidence type="ECO:0000256" key="10">
    <source>
        <dbReference type="ARBA" id="ARBA00022553"/>
    </source>
</evidence>
<evidence type="ECO:0000256" key="7">
    <source>
        <dbReference type="ARBA" id="ARBA00022473"/>
    </source>
</evidence>
<sequence>KDSDDEEEVVHVDRDHFMDEFFEQVEEIRGCIEKLSEDVEQVKKQHSAILAAPNPDEKTKQELEDLTADIKKTANKVRSKLKAIEQSIEQEEGLNRSSADLRIRKTQHSTLSRKFVEVMTEYNATQSKYRDRCKDRIQRQLEITGRTTTNEELEDMLESGKLAIFTDDIKMDSQMTKQALNEIETRHNEIIKLETSIRELHDMFVDMAMLVESQGEMIDRIEYNVEHSVDYVERAVSDTKKAVKYQSKARRLQHQGSPFSDPGFSAPELQLSSLPPAAVPFKTWHALDDGERLSRAQGAFLALTQHLQLVGDDQSDLNPGSPILLAQLGAARLRAQGLLGNMAAIMTALGLPIPPEEDTLGLVAFGASAFERKCRGYVVTREYGHWTDRAVRDLALLKAKYPA</sequence>
<dbReference type="GO" id="GO:0005484">
    <property type="term" value="F:SNAP receptor activity"/>
    <property type="evidence" value="ECO:0007669"/>
    <property type="project" value="InterPro"/>
</dbReference>
<dbReference type="InterPro" id="IPR009079">
    <property type="entry name" value="4_helix_cytokine-like_core"/>
</dbReference>
<organism evidence="26 27">
    <name type="scientific">Sciurus carolinensis</name>
    <name type="common">Eastern gray squirrel</name>
    <dbReference type="NCBI Taxonomy" id="30640"/>
    <lineage>
        <taxon>Eukaryota</taxon>
        <taxon>Metazoa</taxon>
        <taxon>Chordata</taxon>
        <taxon>Craniata</taxon>
        <taxon>Vertebrata</taxon>
        <taxon>Euteleostomi</taxon>
        <taxon>Mammalia</taxon>
        <taxon>Eutheria</taxon>
        <taxon>Euarchontoglires</taxon>
        <taxon>Glires</taxon>
        <taxon>Rodentia</taxon>
        <taxon>Sciuromorpha</taxon>
        <taxon>Sciuridae</taxon>
        <taxon>Sciurinae</taxon>
        <taxon>Sciurini</taxon>
        <taxon>Sciurus</taxon>
    </lineage>
</organism>
<dbReference type="Proteomes" id="UP001166674">
    <property type="component" value="Unassembled WGS sequence"/>
</dbReference>
<dbReference type="GO" id="GO:0005615">
    <property type="term" value="C:extracellular space"/>
    <property type="evidence" value="ECO:0007669"/>
    <property type="project" value="UniProtKB-KW"/>
</dbReference>
<evidence type="ECO:0000256" key="16">
    <source>
        <dbReference type="ARBA" id="ARBA00023136"/>
    </source>
</evidence>
<dbReference type="InterPro" id="IPR045242">
    <property type="entry name" value="Syntaxin"/>
</dbReference>
<dbReference type="FunFam" id="1.20.1250.10:FF:000023">
    <property type="entry name" value="Cardiotrophin-2"/>
    <property type="match status" value="1"/>
</dbReference>
<dbReference type="SMART" id="SM00503">
    <property type="entry name" value="SynN"/>
    <property type="match status" value="1"/>
</dbReference>
<dbReference type="PANTHER" id="PTHR19957:SF334">
    <property type="entry name" value="SYNTAXIN-1B"/>
    <property type="match status" value="1"/>
</dbReference>
<proteinExistence type="inferred from homology"/>
<dbReference type="GO" id="GO:0098967">
    <property type="term" value="P:exocytic insertion of neurotransmitter receptor to postsynaptic membrane"/>
    <property type="evidence" value="ECO:0007669"/>
    <property type="project" value="TreeGrafter"/>
</dbReference>
<dbReference type="Pfam" id="PF06875">
    <property type="entry name" value="PRF"/>
    <property type="match status" value="1"/>
</dbReference>
<evidence type="ECO:0000256" key="18">
    <source>
        <dbReference type="ARBA" id="ARBA00038802"/>
    </source>
</evidence>
<dbReference type="InterPro" id="IPR006012">
    <property type="entry name" value="Syntaxin/epimorphin_CS"/>
</dbReference>
<evidence type="ECO:0000256" key="6">
    <source>
        <dbReference type="ARBA" id="ARBA00022448"/>
    </source>
</evidence>
<dbReference type="GO" id="GO:0000149">
    <property type="term" value="F:SNARE binding"/>
    <property type="evidence" value="ECO:0007669"/>
    <property type="project" value="TreeGrafter"/>
</dbReference>
<dbReference type="SMART" id="SM00397">
    <property type="entry name" value="t_SNARE"/>
    <property type="match status" value="1"/>
</dbReference>
<evidence type="ECO:0000256" key="21">
    <source>
        <dbReference type="ARBA" id="ARBA00073296"/>
    </source>
</evidence>
<keyword evidence="14" id="KW-1133">Transmembrane helix</keyword>
<evidence type="ECO:0000256" key="23">
    <source>
        <dbReference type="RuleBase" id="RU003858"/>
    </source>
</evidence>
<comment type="subcellular location">
    <subcellularLocation>
        <location evidence="1">Endomembrane system</location>
        <topology evidence="1">Peripheral membrane protein</topology>
    </subcellularLocation>
    <subcellularLocation>
        <location evidence="2">Membrane</location>
        <topology evidence="2">Single-pass type IV membrane protein</topology>
    </subcellularLocation>
    <subcellularLocation>
        <location evidence="3">Secreted</location>
    </subcellularLocation>
</comment>
<evidence type="ECO:0000256" key="15">
    <source>
        <dbReference type="ARBA" id="ARBA00023054"/>
    </source>
</evidence>
<keyword evidence="9" id="KW-0964">Secreted</keyword>
<dbReference type="GO" id="GO:0048278">
    <property type="term" value="P:vesicle docking"/>
    <property type="evidence" value="ECO:0007669"/>
    <property type="project" value="TreeGrafter"/>
</dbReference>
<evidence type="ECO:0000256" key="12">
    <source>
        <dbReference type="ARBA" id="ARBA00022729"/>
    </source>
</evidence>
<dbReference type="PROSITE" id="PS00914">
    <property type="entry name" value="SYNTAXIN"/>
    <property type="match status" value="1"/>
</dbReference>
<dbReference type="SUPFAM" id="SSF47266">
    <property type="entry name" value="4-helical cytokines"/>
    <property type="match status" value="1"/>
</dbReference>
<keyword evidence="16" id="KW-0472">Membrane</keyword>
<evidence type="ECO:0000256" key="17">
    <source>
        <dbReference type="ARBA" id="ARBA00023180"/>
    </source>
</evidence>
<dbReference type="GO" id="GO:0005125">
    <property type="term" value="F:cytokine activity"/>
    <property type="evidence" value="ECO:0007669"/>
    <property type="project" value="UniProtKB-KW"/>
</dbReference>
<name>A0AA41SVU2_SCICA</name>
<comment type="function">
    <text evidence="20">Potentially involved in docking of synaptic vesicles at presynaptic active zones. May mediate Ca(2+)-regulation of exocytosis acrosomal reaction in sperm.</text>
</comment>
<evidence type="ECO:0000256" key="11">
    <source>
        <dbReference type="ARBA" id="ARBA00022692"/>
    </source>
</evidence>
<feature type="non-terminal residue" evidence="26">
    <location>
        <position position="1"/>
    </location>
</feature>
<evidence type="ECO:0000256" key="1">
    <source>
        <dbReference type="ARBA" id="ARBA00004184"/>
    </source>
</evidence>
<evidence type="ECO:0000256" key="5">
    <source>
        <dbReference type="ARBA" id="ARBA00009063"/>
    </source>
</evidence>
<evidence type="ECO:0000256" key="4">
    <source>
        <dbReference type="ARBA" id="ARBA00007432"/>
    </source>
</evidence>
<keyword evidence="15 24" id="KW-0175">Coiled coil</keyword>
<dbReference type="GO" id="GO:0031201">
    <property type="term" value="C:SNARE complex"/>
    <property type="evidence" value="ECO:0007669"/>
    <property type="project" value="TreeGrafter"/>
</dbReference>
<dbReference type="PANTHER" id="PTHR19957">
    <property type="entry name" value="SYNTAXIN"/>
    <property type="match status" value="1"/>
</dbReference>
<keyword evidence="6" id="KW-0813">Transport</keyword>
<comment type="similarity">
    <text evidence="5 23">Belongs to the syntaxin family.</text>
</comment>
<keyword evidence="8" id="KW-0202">Cytokine</keyword>
<keyword evidence="10" id="KW-0597">Phosphoprotein</keyword>
<dbReference type="Gene3D" id="1.20.1250.10">
    <property type="match status" value="1"/>
</dbReference>
<evidence type="ECO:0000256" key="2">
    <source>
        <dbReference type="ARBA" id="ARBA00004211"/>
    </source>
</evidence>
<dbReference type="CDD" id="cd00179">
    <property type="entry name" value="SynN"/>
    <property type="match status" value="1"/>
</dbReference>
<evidence type="ECO:0000256" key="20">
    <source>
        <dbReference type="ARBA" id="ARBA00045194"/>
    </source>
</evidence>
<keyword evidence="7" id="KW-0217">Developmental protein</keyword>
<comment type="subunit">
    <text evidence="18">Interacts with OTOF. Interacts with SYT6 and SYT8; the interaction is Ca(2+)-dependent.</text>
</comment>
<evidence type="ECO:0000256" key="8">
    <source>
        <dbReference type="ARBA" id="ARBA00022514"/>
    </source>
</evidence>